<keyword evidence="2" id="KW-1185">Reference proteome</keyword>
<comment type="caution">
    <text evidence="1">The sequence shown here is derived from an EMBL/GenBank/DDBJ whole genome shotgun (WGS) entry which is preliminary data.</text>
</comment>
<gene>
    <name evidence="1" type="ORF">SAMEA3538468_02475</name>
</gene>
<protein>
    <submittedName>
        <fullName evidence="1">Uncharacterized protein</fullName>
    </submittedName>
</protein>
<dbReference type="Proteomes" id="UP000259400">
    <property type="component" value="Unassembled WGS sequence"/>
</dbReference>
<evidence type="ECO:0000313" key="2">
    <source>
        <dbReference type="Proteomes" id="UP000259400"/>
    </source>
</evidence>
<sequence>MFQGAYLAIMPCYRLKCVHFYIEKAMNRIFTLIPYLQSYNTLPFYLADLGIAG</sequence>
<name>A0ABY6X257_9ENTR</name>
<reference evidence="1 2" key="1">
    <citation type="submission" date="2019-09" db="EMBL/GenBank/DDBJ databases">
        <authorList>
            <consortium name="Pathogen Informatics"/>
        </authorList>
    </citation>
    <scope>NUCLEOTIDE SEQUENCE [LARGE SCALE GENOMIC DNA]</scope>
    <source>
        <strain evidence="1 2">EuSCAPE_IL010</strain>
    </source>
</reference>
<accession>A0ABY6X257</accession>
<dbReference type="EMBL" id="UJYZ02000009">
    <property type="protein sequence ID" value="VVJ78949.1"/>
    <property type="molecule type" value="Genomic_DNA"/>
</dbReference>
<proteinExistence type="predicted"/>
<evidence type="ECO:0000313" key="1">
    <source>
        <dbReference type="EMBL" id="VVJ78949.1"/>
    </source>
</evidence>
<organism evidence="1 2">
    <name type="scientific">Klebsiella quasivariicola</name>
    <dbReference type="NCBI Taxonomy" id="2026240"/>
    <lineage>
        <taxon>Bacteria</taxon>
        <taxon>Pseudomonadati</taxon>
        <taxon>Pseudomonadota</taxon>
        <taxon>Gammaproteobacteria</taxon>
        <taxon>Enterobacterales</taxon>
        <taxon>Enterobacteriaceae</taxon>
        <taxon>Klebsiella/Raoultella group</taxon>
        <taxon>Klebsiella</taxon>
        <taxon>Klebsiella pneumoniae complex</taxon>
    </lineage>
</organism>